<comment type="caution">
    <text evidence="1">The sequence shown here is derived from an EMBL/GenBank/DDBJ whole genome shotgun (WGS) entry which is preliminary data.</text>
</comment>
<evidence type="ECO:0000313" key="1">
    <source>
        <dbReference type="EMBL" id="KKT35649.1"/>
    </source>
</evidence>
<sequence>MKKDEKTVYIIETKGREEEDDKLKFERLQMWCEDVNNRQNRVVYKALYIKQEEWEKDKLKNFDEVVRVFDKK</sequence>
<dbReference type="AlphaFoldDB" id="A0A0G1JJS1"/>
<dbReference type="EMBL" id="LCHM01000050">
    <property type="protein sequence ID" value="KKT35649.1"/>
    <property type="molecule type" value="Genomic_DNA"/>
</dbReference>
<evidence type="ECO:0000313" key="2">
    <source>
        <dbReference type="Proteomes" id="UP000034617"/>
    </source>
</evidence>
<reference evidence="1 2" key="1">
    <citation type="journal article" date="2015" name="Nature">
        <title>rRNA introns, odd ribosomes, and small enigmatic genomes across a large radiation of phyla.</title>
        <authorList>
            <person name="Brown C.T."/>
            <person name="Hug L.A."/>
            <person name="Thomas B.C."/>
            <person name="Sharon I."/>
            <person name="Castelle C.J."/>
            <person name="Singh A."/>
            <person name="Wilkins M.J."/>
            <person name="Williams K.H."/>
            <person name="Banfield J.F."/>
        </authorList>
    </citation>
    <scope>NUCLEOTIDE SEQUENCE [LARGE SCALE GENOMIC DNA]</scope>
</reference>
<name>A0A0G1JJS1_9BACT</name>
<protein>
    <submittedName>
        <fullName evidence="1">Type III restriction protein res subunit</fullName>
    </submittedName>
</protein>
<accession>A0A0G1JJS1</accession>
<gene>
    <name evidence="1" type="ORF">UW22_C0050G0004</name>
</gene>
<dbReference type="Proteomes" id="UP000034617">
    <property type="component" value="Unassembled WGS sequence"/>
</dbReference>
<proteinExistence type="predicted"/>
<organism evidence="1 2">
    <name type="scientific">Candidatus Gottesmanbacteria bacterium GW2011_GWB1_44_11c</name>
    <dbReference type="NCBI Taxonomy" id="1618447"/>
    <lineage>
        <taxon>Bacteria</taxon>
        <taxon>Candidatus Gottesmaniibacteriota</taxon>
    </lineage>
</organism>